<dbReference type="STRING" id="767770.A0A1L9MZK8"/>
<reference evidence="2" key="1">
    <citation type="journal article" date="2017" name="Genome Biol.">
        <title>Comparative genomics reveals high biological diversity and specific adaptations in the industrially and medically important fungal genus Aspergillus.</title>
        <authorList>
            <person name="de Vries R.P."/>
            <person name="Riley R."/>
            <person name="Wiebenga A."/>
            <person name="Aguilar-Osorio G."/>
            <person name="Amillis S."/>
            <person name="Uchima C.A."/>
            <person name="Anderluh G."/>
            <person name="Asadollahi M."/>
            <person name="Askin M."/>
            <person name="Barry K."/>
            <person name="Battaglia E."/>
            <person name="Bayram O."/>
            <person name="Benocci T."/>
            <person name="Braus-Stromeyer S.A."/>
            <person name="Caldana C."/>
            <person name="Canovas D."/>
            <person name="Cerqueira G.C."/>
            <person name="Chen F."/>
            <person name="Chen W."/>
            <person name="Choi C."/>
            <person name="Clum A."/>
            <person name="Dos Santos R.A."/>
            <person name="Damasio A.R."/>
            <person name="Diallinas G."/>
            <person name="Emri T."/>
            <person name="Fekete E."/>
            <person name="Flipphi M."/>
            <person name="Freyberg S."/>
            <person name="Gallo A."/>
            <person name="Gournas C."/>
            <person name="Habgood R."/>
            <person name="Hainaut M."/>
            <person name="Harispe M.L."/>
            <person name="Henrissat B."/>
            <person name="Hilden K.S."/>
            <person name="Hope R."/>
            <person name="Hossain A."/>
            <person name="Karabika E."/>
            <person name="Karaffa L."/>
            <person name="Karanyi Z."/>
            <person name="Krasevec N."/>
            <person name="Kuo A."/>
            <person name="Kusch H."/>
            <person name="LaButti K."/>
            <person name="Lagendijk E.L."/>
            <person name="Lapidus A."/>
            <person name="Levasseur A."/>
            <person name="Lindquist E."/>
            <person name="Lipzen A."/>
            <person name="Logrieco A.F."/>
            <person name="MacCabe A."/>
            <person name="Maekelae M.R."/>
            <person name="Malavazi I."/>
            <person name="Melin P."/>
            <person name="Meyer V."/>
            <person name="Mielnichuk N."/>
            <person name="Miskei M."/>
            <person name="Molnar A.P."/>
            <person name="Mule G."/>
            <person name="Ngan C.Y."/>
            <person name="Orejas M."/>
            <person name="Orosz E."/>
            <person name="Ouedraogo J.P."/>
            <person name="Overkamp K.M."/>
            <person name="Park H.-S."/>
            <person name="Perrone G."/>
            <person name="Piumi F."/>
            <person name="Punt P.J."/>
            <person name="Ram A.F."/>
            <person name="Ramon A."/>
            <person name="Rauscher S."/>
            <person name="Record E."/>
            <person name="Riano-Pachon D.M."/>
            <person name="Robert V."/>
            <person name="Roehrig J."/>
            <person name="Ruller R."/>
            <person name="Salamov A."/>
            <person name="Salih N.S."/>
            <person name="Samson R.A."/>
            <person name="Sandor E."/>
            <person name="Sanguinetti M."/>
            <person name="Schuetze T."/>
            <person name="Sepcic K."/>
            <person name="Shelest E."/>
            <person name="Sherlock G."/>
            <person name="Sophianopoulou V."/>
            <person name="Squina F.M."/>
            <person name="Sun H."/>
            <person name="Susca A."/>
            <person name="Todd R.B."/>
            <person name="Tsang A."/>
            <person name="Unkles S.E."/>
            <person name="van de Wiele N."/>
            <person name="van Rossen-Uffink D."/>
            <person name="Oliveira J.V."/>
            <person name="Vesth T.C."/>
            <person name="Visser J."/>
            <person name="Yu J.-H."/>
            <person name="Zhou M."/>
            <person name="Andersen M.R."/>
            <person name="Archer D.B."/>
            <person name="Baker S.E."/>
            <person name="Benoit I."/>
            <person name="Brakhage A.A."/>
            <person name="Braus G.H."/>
            <person name="Fischer R."/>
            <person name="Frisvad J.C."/>
            <person name="Goldman G.H."/>
            <person name="Houbraken J."/>
            <person name="Oakley B."/>
            <person name="Pocsi I."/>
            <person name="Scazzocchio C."/>
            <person name="Seiboth B."/>
            <person name="vanKuyk P.A."/>
            <person name="Wortman J."/>
            <person name="Dyer P.S."/>
            <person name="Grigoriev I.V."/>
        </authorList>
    </citation>
    <scope>NUCLEOTIDE SEQUENCE [LARGE SCALE GENOMIC DNA]</scope>
    <source>
        <strain evidence="2">CBS 134.48</strain>
    </source>
</reference>
<gene>
    <name evidence="1" type="ORF">ASPTUDRAFT_43725</name>
</gene>
<evidence type="ECO:0000313" key="1">
    <source>
        <dbReference type="EMBL" id="OJI82477.1"/>
    </source>
</evidence>
<dbReference type="VEuPathDB" id="FungiDB:ASPTUDRAFT_43725"/>
<dbReference type="OrthoDB" id="3938867at2759"/>
<sequence length="140" mass="15667">MPCASTKTKAFDTLIYTLHSGSKADYSHFSEFVSRGLLSGCNSVLMRLSCPVVRFRKHLAEMVHAMTWEPRGIRNHECHWMPGIGSDRKAVMVGVSVLYEPADDEPVDARTNDWHDWCGMDGLRPTSIPVFGPGEVLVLF</sequence>
<keyword evidence="2" id="KW-1185">Reference proteome</keyword>
<dbReference type="EMBL" id="KV878204">
    <property type="protein sequence ID" value="OJI82477.1"/>
    <property type="molecule type" value="Genomic_DNA"/>
</dbReference>
<name>A0A1L9MZK8_ASPTC</name>
<evidence type="ECO:0000313" key="2">
    <source>
        <dbReference type="Proteomes" id="UP000184304"/>
    </source>
</evidence>
<dbReference type="AlphaFoldDB" id="A0A1L9MZK8"/>
<proteinExistence type="predicted"/>
<dbReference type="Proteomes" id="UP000184304">
    <property type="component" value="Unassembled WGS sequence"/>
</dbReference>
<organism evidence="1 2">
    <name type="scientific">Aspergillus tubingensis (strain CBS 134.48)</name>
    <dbReference type="NCBI Taxonomy" id="767770"/>
    <lineage>
        <taxon>Eukaryota</taxon>
        <taxon>Fungi</taxon>
        <taxon>Dikarya</taxon>
        <taxon>Ascomycota</taxon>
        <taxon>Pezizomycotina</taxon>
        <taxon>Eurotiomycetes</taxon>
        <taxon>Eurotiomycetidae</taxon>
        <taxon>Eurotiales</taxon>
        <taxon>Aspergillaceae</taxon>
        <taxon>Aspergillus</taxon>
        <taxon>Aspergillus subgen. Circumdati</taxon>
    </lineage>
</organism>
<accession>A0A1L9MZK8</accession>
<protein>
    <submittedName>
        <fullName evidence="1">Uncharacterized protein</fullName>
    </submittedName>
</protein>